<evidence type="ECO:0000313" key="1">
    <source>
        <dbReference type="EMBL" id="OAY44968.1"/>
    </source>
</evidence>
<protein>
    <submittedName>
        <fullName evidence="1">Uncharacterized protein</fullName>
    </submittedName>
</protein>
<proteinExistence type="predicted"/>
<dbReference type="PANTHER" id="PTHR37610:SF40">
    <property type="entry name" value="OS01G0909600 PROTEIN"/>
    <property type="match status" value="1"/>
</dbReference>
<reference evidence="1" key="1">
    <citation type="submission" date="2016-02" db="EMBL/GenBank/DDBJ databases">
        <title>WGS assembly of Manihot esculenta.</title>
        <authorList>
            <person name="Bredeson J.V."/>
            <person name="Prochnik S.E."/>
            <person name="Lyons J.B."/>
            <person name="Schmutz J."/>
            <person name="Grimwood J."/>
            <person name="Vrebalov J."/>
            <person name="Bart R.S."/>
            <person name="Amuge T."/>
            <person name="Ferguson M.E."/>
            <person name="Green R."/>
            <person name="Putnam N."/>
            <person name="Stites J."/>
            <person name="Rounsley S."/>
            <person name="Rokhsar D.S."/>
        </authorList>
    </citation>
    <scope>NUCLEOTIDE SEQUENCE [LARGE SCALE GENOMIC DNA]</scope>
    <source>
        <tissue evidence="1">Leaf</tissue>
    </source>
</reference>
<dbReference type="PANTHER" id="PTHR37610">
    <property type="entry name" value="CCHC-TYPE DOMAIN-CONTAINING PROTEIN"/>
    <property type="match status" value="1"/>
</dbReference>
<organism evidence="1">
    <name type="scientific">Manihot esculenta</name>
    <name type="common">Cassava</name>
    <name type="synonym">Jatropha manihot</name>
    <dbReference type="NCBI Taxonomy" id="3983"/>
    <lineage>
        <taxon>Eukaryota</taxon>
        <taxon>Viridiplantae</taxon>
        <taxon>Streptophyta</taxon>
        <taxon>Embryophyta</taxon>
        <taxon>Tracheophyta</taxon>
        <taxon>Spermatophyta</taxon>
        <taxon>Magnoliopsida</taxon>
        <taxon>eudicotyledons</taxon>
        <taxon>Gunneridae</taxon>
        <taxon>Pentapetalae</taxon>
        <taxon>rosids</taxon>
        <taxon>fabids</taxon>
        <taxon>Malpighiales</taxon>
        <taxon>Euphorbiaceae</taxon>
        <taxon>Crotonoideae</taxon>
        <taxon>Manihoteae</taxon>
        <taxon>Manihot</taxon>
    </lineage>
</organism>
<sequence>MKIALGAKNKLTFVEGKIVLPEDGFEDYEKWRRYMVESFLYATTTQEPWVQLGERYGESNRPMIY</sequence>
<dbReference type="EMBL" id="CM004393">
    <property type="protein sequence ID" value="OAY44968.1"/>
    <property type="molecule type" value="Genomic_DNA"/>
</dbReference>
<dbReference type="AlphaFoldDB" id="A0A2C9VJ29"/>
<name>A0A2C9VJ29_MANES</name>
<accession>A0A2C9VJ29</accession>
<gene>
    <name evidence="1" type="ORF">MANES_07G020900</name>
</gene>